<feature type="chain" id="PRO_5012678151" evidence="1">
    <location>
        <begin position="16"/>
        <end position="258"/>
    </location>
</feature>
<proteinExistence type="predicted"/>
<dbReference type="AlphaFoldDB" id="A0A0G4FLC2"/>
<evidence type="ECO:0000256" key="1">
    <source>
        <dbReference type="SAM" id="SignalP"/>
    </source>
</evidence>
<accession>A0A0G4FLC2</accession>
<dbReference type="EMBL" id="CDMZ01000447">
    <property type="protein sequence ID" value="CEM14562.1"/>
    <property type="molecule type" value="Genomic_DNA"/>
</dbReference>
<dbReference type="VEuPathDB" id="CryptoDB:Cvel_17527"/>
<name>A0A0G4FLC2_9ALVE</name>
<sequence length="258" mass="26705">MRILAVFAGVATAAALKHGSQHQIVPMGLPGAPPMGMGMAPGLAGAPAGAPTGGVPGEKKTELVGAIANPIEIPKKRLACFAGMGPGMSPQQLQALTGTTAGDEEADKAREEAEAKIASDEINERVTELEEAKQHRIAREQAQKDLIKKLIPATAKDNAAGAKELGEVQDELETLRKAPIIIYAPISAGAAISPSSLLQLDSAKLEPLNEANTAFMLGKQASTLVTASPFDFNPDSNLNAVRHRVPHSSAPSTAPSSF</sequence>
<evidence type="ECO:0000313" key="2">
    <source>
        <dbReference type="EMBL" id="CEM14562.1"/>
    </source>
</evidence>
<organism evidence="2">
    <name type="scientific">Chromera velia CCMP2878</name>
    <dbReference type="NCBI Taxonomy" id="1169474"/>
    <lineage>
        <taxon>Eukaryota</taxon>
        <taxon>Sar</taxon>
        <taxon>Alveolata</taxon>
        <taxon>Colpodellida</taxon>
        <taxon>Chromeraceae</taxon>
        <taxon>Chromera</taxon>
    </lineage>
</organism>
<protein>
    <submittedName>
        <fullName evidence="2">Uncharacterized protein</fullName>
    </submittedName>
</protein>
<reference evidence="2" key="1">
    <citation type="submission" date="2014-11" db="EMBL/GenBank/DDBJ databases">
        <authorList>
            <person name="Otto D Thomas"/>
            <person name="Naeem Raeece"/>
        </authorList>
    </citation>
    <scope>NUCLEOTIDE SEQUENCE</scope>
</reference>
<gene>
    <name evidence="2" type="ORF">Cvel_17527</name>
</gene>
<keyword evidence="1" id="KW-0732">Signal</keyword>
<feature type="signal peptide" evidence="1">
    <location>
        <begin position="1"/>
        <end position="15"/>
    </location>
</feature>